<dbReference type="Gene3D" id="3.30.40.10">
    <property type="entry name" value="Zinc/RING finger domain, C3HC4 (zinc finger)"/>
    <property type="match status" value="1"/>
</dbReference>
<accession>A0ABN7SU77</accession>
<keyword evidence="1" id="KW-0479">Metal-binding</keyword>
<gene>
    <name evidence="7" type="ORF">OKIOD_LOCUS11063</name>
</gene>
<evidence type="ECO:0000313" key="7">
    <source>
        <dbReference type="EMBL" id="CAG5105623.1"/>
    </source>
</evidence>
<dbReference type="SMART" id="SM00184">
    <property type="entry name" value="RING"/>
    <property type="match status" value="1"/>
</dbReference>
<name>A0ABN7SU77_OIKDI</name>
<evidence type="ECO:0000256" key="1">
    <source>
        <dbReference type="ARBA" id="ARBA00022723"/>
    </source>
</evidence>
<dbReference type="Pfam" id="PF14634">
    <property type="entry name" value="zf-RING_5"/>
    <property type="match status" value="1"/>
</dbReference>
<dbReference type="InterPro" id="IPR013083">
    <property type="entry name" value="Znf_RING/FYVE/PHD"/>
</dbReference>
<dbReference type="EMBL" id="OU015566">
    <property type="protein sequence ID" value="CAG5105623.1"/>
    <property type="molecule type" value="Genomic_DNA"/>
</dbReference>
<feature type="coiled-coil region" evidence="5">
    <location>
        <begin position="102"/>
        <end position="153"/>
    </location>
</feature>
<keyword evidence="2 4" id="KW-0863">Zinc-finger</keyword>
<feature type="domain" description="RING-type" evidence="6">
    <location>
        <begin position="178"/>
        <end position="218"/>
    </location>
</feature>
<proteinExistence type="predicted"/>
<dbReference type="Proteomes" id="UP001158576">
    <property type="component" value="Chromosome 1"/>
</dbReference>
<keyword evidence="5" id="KW-0175">Coiled coil</keyword>
<reference evidence="7 8" key="1">
    <citation type="submission" date="2021-04" db="EMBL/GenBank/DDBJ databases">
        <authorList>
            <person name="Bliznina A."/>
        </authorList>
    </citation>
    <scope>NUCLEOTIDE SEQUENCE [LARGE SCALE GENOMIC DNA]</scope>
</reference>
<keyword evidence="8" id="KW-1185">Reference proteome</keyword>
<dbReference type="PROSITE" id="PS50089">
    <property type="entry name" value="ZF_RING_2"/>
    <property type="match status" value="1"/>
</dbReference>
<evidence type="ECO:0000256" key="4">
    <source>
        <dbReference type="PROSITE-ProRule" id="PRU00175"/>
    </source>
</evidence>
<evidence type="ECO:0000256" key="5">
    <source>
        <dbReference type="SAM" id="Coils"/>
    </source>
</evidence>
<sequence>MEESIDREFVVSWGNGGNCCACRRVTERISIGSYGDYFCEICSANERIIRSYVHTAVFKCPENSCNSRLSFREHLLRRCCNAAMRKANASISADDIAQQEEFKKLKNQMDLLQTAKEEEKAAKRKMDETKKAFDDATAEYTKKNTNREKIENELAASFSEAAISLQNKEKQEDRRFFCNVCFEKYDGEDRLQCVLQCGHPSCHKCLTTLPEKLCPICRKPFQDENIIKLFYN</sequence>
<dbReference type="SUPFAM" id="SSF57850">
    <property type="entry name" value="RING/U-box"/>
    <property type="match status" value="1"/>
</dbReference>
<evidence type="ECO:0000256" key="2">
    <source>
        <dbReference type="ARBA" id="ARBA00022771"/>
    </source>
</evidence>
<evidence type="ECO:0000313" key="8">
    <source>
        <dbReference type="Proteomes" id="UP001158576"/>
    </source>
</evidence>
<evidence type="ECO:0000259" key="6">
    <source>
        <dbReference type="PROSITE" id="PS50089"/>
    </source>
</evidence>
<dbReference type="InterPro" id="IPR001841">
    <property type="entry name" value="Znf_RING"/>
</dbReference>
<organism evidence="7 8">
    <name type="scientific">Oikopleura dioica</name>
    <name type="common">Tunicate</name>
    <dbReference type="NCBI Taxonomy" id="34765"/>
    <lineage>
        <taxon>Eukaryota</taxon>
        <taxon>Metazoa</taxon>
        <taxon>Chordata</taxon>
        <taxon>Tunicata</taxon>
        <taxon>Appendicularia</taxon>
        <taxon>Copelata</taxon>
        <taxon>Oikopleuridae</taxon>
        <taxon>Oikopleura</taxon>
    </lineage>
</organism>
<keyword evidence="3" id="KW-0862">Zinc</keyword>
<protein>
    <submittedName>
        <fullName evidence="7">Oidioi.mRNA.OKI2018_I69.chr1.g2298.t1.cds</fullName>
    </submittedName>
</protein>
<evidence type="ECO:0000256" key="3">
    <source>
        <dbReference type="ARBA" id="ARBA00022833"/>
    </source>
</evidence>